<dbReference type="Proteomes" id="UP000297454">
    <property type="component" value="Unassembled WGS sequence"/>
</dbReference>
<gene>
    <name evidence="6 8" type="primary">purN</name>
    <name evidence="8" type="ORF">EQF91_00765</name>
</gene>
<keyword evidence="3 6" id="KW-0658">Purine biosynthesis</keyword>
<dbReference type="InterPro" id="IPR004607">
    <property type="entry name" value="GART"/>
</dbReference>
<evidence type="ECO:0000256" key="4">
    <source>
        <dbReference type="ARBA" id="ARBA00038440"/>
    </source>
</evidence>
<feature type="domain" description="Formyl transferase N-terminal" evidence="7">
    <location>
        <begin position="4"/>
        <end position="179"/>
    </location>
</feature>
<comment type="caution">
    <text evidence="8">The sequence shown here is derived from an EMBL/GenBank/DDBJ whole genome shotgun (WGS) entry which is preliminary data.</text>
</comment>
<evidence type="ECO:0000313" key="9">
    <source>
        <dbReference type="Proteomes" id="UP000297454"/>
    </source>
</evidence>
<dbReference type="GO" id="GO:0004644">
    <property type="term" value="F:phosphoribosylglycinamide formyltransferase activity"/>
    <property type="evidence" value="ECO:0007669"/>
    <property type="project" value="UniProtKB-UniRule"/>
</dbReference>
<evidence type="ECO:0000313" key="8">
    <source>
        <dbReference type="EMBL" id="TFF67483.1"/>
    </source>
</evidence>
<accession>A0A4R9C5W0</accession>
<dbReference type="PANTHER" id="PTHR43369">
    <property type="entry name" value="PHOSPHORIBOSYLGLYCINAMIDE FORMYLTRANSFERASE"/>
    <property type="match status" value="1"/>
</dbReference>
<dbReference type="OrthoDB" id="9806170at2"/>
<feature type="binding site" evidence="6">
    <location>
        <position position="104"/>
    </location>
    <ligand>
        <name>(6R)-10-formyltetrahydrofolate</name>
        <dbReference type="ChEBI" id="CHEBI:195366"/>
    </ligand>
</feature>
<dbReference type="PANTHER" id="PTHR43369:SF2">
    <property type="entry name" value="PHOSPHORIBOSYLGLYCINAMIDE FORMYLTRANSFERASE"/>
    <property type="match status" value="1"/>
</dbReference>
<comment type="pathway">
    <text evidence="1 6">Purine metabolism; IMP biosynthesis via de novo pathway; N(2)-formyl-N(1)-(5-phospho-D-ribosyl)glycinamide from N(1)-(5-phospho-D-ribosyl)glycinamide (10-formyl THF route): step 1/1.</text>
</comment>
<evidence type="ECO:0000256" key="6">
    <source>
        <dbReference type="HAMAP-Rule" id="MF_01930"/>
    </source>
</evidence>
<dbReference type="InterPro" id="IPR036477">
    <property type="entry name" value="Formyl_transf_N_sf"/>
</dbReference>
<dbReference type="InterPro" id="IPR001555">
    <property type="entry name" value="GART_AS"/>
</dbReference>
<dbReference type="GO" id="GO:0006189">
    <property type="term" value="P:'de novo' IMP biosynthetic process"/>
    <property type="evidence" value="ECO:0007669"/>
    <property type="project" value="UniProtKB-UniRule"/>
</dbReference>
<dbReference type="InterPro" id="IPR002376">
    <property type="entry name" value="Formyl_transf_N"/>
</dbReference>
<feature type="binding site" evidence="6">
    <location>
        <begin position="87"/>
        <end position="90"/>
    </location>
    <ligand>
        <name>(6R)-10-formyltetrahydrofolate</name>
        <dbReference type="ChEBI" id="CHEBI:195366"/>
    </ligand>
</feature>
<proteinExistence type="inferred from homology"/>
<dbReference type="UniPathway" id="UPA00074">
    <property type="reaction ID" value="UER00126"/>
</dbReference>
<keyword evidence="2 6" id="KW-0808">Transferase</keyword>
<dbReference type="SUPFAM" id="SSF53328">
    <property type="entry name" value="Formyltransferase"/>
    <property type="match status" value="1"/>
</dbReference>
<organism evidence="8 9">
    <name type="scientific">Helcococcus ovis</name>
    <dbReference type="NCBI Taxonomy" id="72026"/>
    <lineage>
        <taxon>Bacteria</taxon>
        <taxon>Bacillati</taxon>
        <taxon>Bacillota</taxon>
        <taxon>Tissierellia</taxon>
        <taxon>Tissierellales</taxon>
        <taxon>Peptoniphilaceae</taxon>
        <taxon>Helcococcus</taxon>
    </lineage>
</organism>
<dbReference type="PROSITE" id="PS00373">
    <property type="entry name" value="GART"/>
    <property type="match status" value="1"/>
</dbReference>
<sequence length="186" mass="21370">MIDVAIFASGTGSNFYNLAINPELKNLINIRCLVCDNPKASVIEKAKLLNIETLIVNPKNFDSKIDYEKYILENIEDVKYIFLAGYMRIISPYFLGKFKGKIVNIHPSLLPLYKGKDSIKRAFEDKVEFIGISIHYVNEEVDGGQILAQDKFRVDYKLSLDEVTQKVHELEHRLYPKTIIKILTDN</sequence>
<dbReference type="EMBL" id="SCFR01000002">
    <property type="protein sequence ID" value="TFF67483.1"/>
    <property type="molecule type" value="Genomic_DNA"/>
</dbReference>
<feature type="binding site" evidence="6">
    <location>
        <position position="64"/>
    </location>
    <ligand>
        <name>(6R)-10-formyltetrahydrofolate</name>
        <dbReference type="ChEBI" id="CHEBI:195366"/>
    </ligand>
</feature>
<dbReference type="Pfam" id="PF00551">
    <property type="entry name" value="Formyl_trans_N"/>
    <property type="match status" value="1"/>
</dbReference>
<feature type="binding site" evidence="6">
    <location>
        <begin position="12"/>
        <end position="14"/>
    </location>
    <ligand>
        <name>N(1)-(5-phospho-beta-D-ribosyl)glycinamide</name>
        <dbReference type="ChEBI" id="CHEBI:143788"/>
    </ligand>
</feature>
<evidence type="ECO:0000256" key="3">
    <source>
        <dbReference type="ARBA" id="ARBA00022755"/>
    </source>
</evidence>
<reference evidence="8 9" key="1">
    <citation type="submission" date="2019-01" db="EMBL/GenBank/DDBJ databases">
        <title>Draft Genome Sequences of Helcococcus ovis Strains Isolated from the Uterus and Vagina of Dairy Cows with Metritis.</title>
        <authorList>
            <person name="Cunha F."/>
            <person name="Jeon S.J."/>
            <person name="Kutzer P."/>
            <person name="Galvao K.N."/>
        </authorList>
    </citation>
    <scope>NUCLEOTIDE SEQUENCE [LARGE SCALE GENOMIC DNA]</scope>
    <source>
        <strain evidence="8 9">KG-37</strain>
    </source>
</reference>
<dbReference type="CDD" id="cd08645">
    <property type="entry name" value="FMT_core_GART"/>
    <property type="match status" value="1"/>
</dbReference>
<dbReference type="GO" id="GO:0005829">
    <property type="term" value="C:cytosol"/>
    <property type="evidence" value="ECO:0007669"/>
    <property type="project" value="TreeGrafter"/>
</dbReference>
<dbReference type="Gene3D" id="3.40.50.170">
    <property type="entry name" value="Formyl transferase, N-terminal domain"/>
    <property type="match status" value="1"/>
</dbReference>
<dbReference type="HAMAP" id="MF_01930">
    <property type="entry name" value="PurN"/>
    <property type="match status" value="1"/>
</dbReference>
<comment type="catalytic activity">
    <reaction evidence="5 6">
        <text>N(1)-(5-phospho-beta-D-ribosyl)glycinamide + (6R)-10-formyltetrahydrofolate = N(2)-formyl-N(1)-(5-phospho-beta-D-ribosyl)glycinamide + (6S)-5,6,7,8-tetrahydrofolate + H(+)</text>
        <dbReference type="Rhea" id="RHEA:15053"/>
        <dbReference type="ChEBI" id="CHEBI:15378"/>
        <dbReference type="ChEBI" id="CHEBI:57453"/>
        <dbReference type="ChEBI" id="CHEBI:143788"/>
        <dbReference type="ChEBI" id="CHEBI:147286"/>
        <dbReference type="ChEBI" id="CHEBI:195366"/>
        <dbReference type="EC" id="2.1.2.2"/>
    </reaction>
</comment>
<name>A0A4R9C5W0_9FIRM</name>
<evidence type="ECO:0000256" key="5">
    <source>
        <dbReference type="ARBA" id="ARBA00047664"/>
    </source>
</evidence>
<dbReference type="AlphaFoldDB" id="A0A4R9C5W0"/>
<keyword evidence="9" id="KW-1185">Reference proteome</keyword>
<feature type="site" description="Raises pKa of active site His" evidence="6">
    <location>
        <position position="142"/>
    </location>
</feature>
<comment type="function">
    <text evidence="6">Catalyzes the transfer of a formyl group from 10-formyltetrahydrofolate to 5-phospho-ribosyl-glycinamide (GAR), producing 5-phospho-ribosyl-N-formylglycinamide (FGAR) and tetrahydrofolate.</text>
</comment>
<dbReference type="EC" id="2.1.2.2" evidence="6"/>
<protein>
    <recommendedName>
        <fullName evidence="6">Phosphoribosylglycinamide formyltransferase</fullName>
        <ecNumber evidence="6">2.1.2.2</ecNumber>
    </recommendedName>
    <alternativeName>
        <fullName evidence="6">5'-phosphoribosylglycinamide transformylase</fullName>
    </alternativeName>
    <alternativeName>
        <fullName evidence="6">GAR transformylase</fullName>
        <shortName evidence="6">GART</shortName>
    </alternativeName>
</protein>
<evidence type="ECO:0000256" key="1">
    <source>
        <dbReference type="ARBA" id="ARBA00005054"/>
    </source>
</evidence>
<dbReference type="GeneID" id="97030622"/>
<evidence type="ECO:0000259" key="7">
    <source>
        <dbReference type="Pfam" id="PF00551"/>
    </source>
</evidence>
<comment type="similarity">
    <text evidence="4 6">Belongs to the GART family.</text>
</comment>
<dbReference type="NCBIfam" id="TIGR00639">
    <property type="entry name" value="PurN"/>
    <property type="match status" value="1"/>
</dbReference>
<dbReference type="RefSeq" id="WP_134711962.1">
    <property type="nucleotide sequence ID" value="NZ_CP119081.1"/>
</dbReference>
<evidence type="ECO:0000256" key="2">
    <source>
        <dbReference type="ARBA" id="ARBA00022679"/>
    </source>
</evidence>
<feature type="active site" description="Proton donor" evidence="6">
    <location>
        <position position="106"/>
    </location>
</feature>